<name>A0A1B4V6N5_9GAMM</name>
<evidence type="ECO:0000256" key="3">
    <source>
        <dbReference type="ARBA" id="ARBA00023163"/>
    </source>
</evidence>
<keyword evidence="3" id="KW-0804">Transcription</keyword>
<dbReference type="KEGG" id="sva:SVA_2632"/>
<dbReference type="AlphaFoldDB" id="A0A1B4V6N5"/>
<sequence length="296" mass="33723">MDELRQIARRVESLISGADGKRAVQDLGFISCARAVHLKHVPFYDPCLILVLSGRKTLFQDRRPIPVETGFLATVPAPSSIDLRNEPDPVSRRYTALLIPFKIEHLERLMRSHNLLYEVKRDGAGVLTFAPDETLYASIRHYLTTVGNPRLLNHRLMEILLLLATKNPALLSYSLHRESWSQRVRAVLATDLAHSWDLAEVRARLATTESTLRRNLKREDASFRALLQELRLSTALMQLMQTSLPVYRIAYDCGYQSVSRFTSNFHKRFGVPPKRFRESASESERTVTGSGNPRQT</sequence>
<dbReference type="GO" id="GO:0000976">
    <property type="term" value="F:transcription cis-regulatory region binding"/>
    <property type="evidence" value="ECO:0007669"/>
    <property type="project" value="TreeGrafter"/>
</dbReference>
<dbReference type="PROSITE" id="PS01124">
    <property type="entry name" value="HTH_ARAC_FAMILY_2"/>
    <property type="match status" value="1"/>
</dbReference>
<evidence type="ECO:0000313" key="6">
    <source>
        <dbReference type="EMBL" id="BAU49180.1"/>
    </source>
</evidence>
<feature type="region of interest" description="Disordered" evidence="4">
    <location>
        <begin position="276"/>
        <end position="296"/>
    </location>
</feature>
<dbReference type="PRINTS" id="PR00032">
    <property type="entry name" value="HTHARAC"/>
</dbReference>
<dbReference type="InterPro" id="IPR054015">
    <property type="entry name" value="ExsA-like_N"/>
</dbReference>
<dbReference type="Gene3D" id="1.10.10.60">
    <property type="entry name" value="Homeodomain-like"/>
    <property type="match status" value="1"/>
</dbReference>
<keyword evidence="1" id="KW-0805">Transcription regulation</keyword>
<accession>A0A1B4V6N5</accession>
<evidence type="ECO:0000313" key="7">
    <source>
        <dbReference type="Proteomes" id="UP000218899"/>
    </source>
</evidence>
<dbReference type="GO" id="GO:0005829">
    <property type="term" value="C:cytosol"/>
    <property type="evidence" value="ECO:0007669"/>
    <property type="project" value="TreeGrafter"/>
</dbReference>
<dbReference type="Pfam" id="PF22200">
    <property type="entry name" value="ExsA_N"/>
    <property type="match status" value="1"/>
</dbReference>
<dbReference type="Proteomes" id="UP000218899">
    <property type="component" value="Chromosome"/>
</dbReference>
<dbReference type="SUPFAM" id="SSF46689">
    <property type="entry name" value="Homeodomain-like"/>
    <property type="match status" value="1"/>
</dbReference>
<dbReference type="GO" id="GO:0003700">
    <property type="term" value="F:DNA-binding transcription factor activity"/>
    <property type="evidence" value="ECO:0007669"/>
    <property type="project" value="InterPro"/>
</dbReference>
<feature type="domain" description="HTH araC/xylS-type" evidence="5">
    <location>
        <begin position="182"/>
        <end position="279"/>
    </location>
</feature>
<feature type="compositionally biased region" description="Basic and acidic residues" evidence="4">
    <location>
        <begin position="276"/>
        <end position="285"/>
    </location>
</feature>
<keyword evidence="7" id="KW-1185">Reference proteome</keyword>
<reference evidence="6 7" key="1">
    <citation type="submission" date="2015-08" db="EMBL/GenBank/DDBJ databases">
        <title>Complete genome sequence of Sulfurifustis variabilis.</title>
        <authorList>
            <person name="Miura A."/>
            <person name="Kojima H."/>
            <person name="Fukui M."/>
        </authorList>
    </citation>
    <scope>NUCLEOTIDE SEQUENCE [LARGE SCALE GENOMIC DNA]</scope>
    <source>
        <strain evidence="7">skN76</strain>
    </source>
</reference>
<dbReference type="PANTHER" id="PTHR47894:SF4">
    <property type="entry name" value="HTH-TYPE TRANSCRIPTIONAL REGULATOR GADX"/>
    <property type="match status" value="1"/>
</dbReference>
<dbReference type="OrthoDB" id="9783876at2"/>
<dbReference type="EMBL" id="AP014936">
    <property type="protein sequence ID" value="BAU49180.1"/>
    <property type="molecule type" value="Genomic_DNA"/>
</dbReference>
<evidence type="ECO:0000256" key="4">
    <source>
        <dbReference type="SAM" id="MobiDB-lite"/>
    </source>
</evidence>
<dbReference type="SMART" id="SM00342">
    <property type="entry name" value="HTH_ARAC"/>
    <property type="match status" value="1"/>
</dbReference>
<feature type="compositionally biased region" description="Polar residues" evidence="4">
    <location>
        <begin position="286"/>
        <end position="296"/>
    </location>
</feature>
<dbReference type="Pfam" id="PF12833">
    <property type="entry name" value="HTH_18"/>
    <property type="match status" value="1"/>
</dbReference>
<protein>
    <recommendedName>
        <fullName evidence="5">HTH araC/xylS-type domain-containing protein</fullName>
    </recommendedName>
</protein>
<keyword evidence="2" id="KW-0238">DNA-binding</keyword>
<dbReference type="RefSeq" id="WP_096461623.1">
    <property type="nucleotide sequence ID" value="NZ_AP014936.1"/>
</dbReference>
<evidence type="ECO:0000256" key="1">
    <source>
        <dbReference type="ARBA" id="ARBA00023015"/>
    </source>
</evidence>
<dbReference type="InterPro" id="IPR018060">
    <property type="entry name" value="HTH_AraC"/>
</dbReference>
<proteinExistence type="predicted"/>
<dbReference type="InterPro" id="IPR020449">
    <property type="entry name" value="Tscrpt_reg_AraC-type_HTH"/>
</dbReference>
<organism evidence="6 7">
    <name type="scientific">Sulfurifustis variabilis</name>
    <dbReference type="NCBI Taxonomy" id="1675686"/>
    <lineage>
        <taxon>Bacteria</taxon>
        <taxon>Pseudomonadati</taxon>
        <taxon>Pseudomonadota</taxon>
        <taxon>Gammaproteobacteria</taxon>
        <taxon>Acidiferrobacterales</taxon>
        <taxon>Acidiferrobacteraceae</taxon>
        <taxon>Sulfurifustis</taxon>
    </lineage>
</organism>
<dbReference type="InterPro" id="IPR009057">
    <property type="entry name" value="Homeodomain-like_sf"/>
</dbReference>
<evidence type="ECO:0000256" key="2">
    <source>
        <dbReference type="ARBA" id="ARBA00023125"/>
    </source>
</evidence>
<gene>
    <name evidence="6" type="ORF">SVA_2632</name>
</gene>
<evidence type="ECO:0000259" key="5">
    <source>
        <dbReference type="PROSITE" id="PS01124"/>
    </source>
</evidence>
<dbReference type="PANTHER" id="PTHR47894">
    <property type="entry name" value="HTH-TYPE TRANSCRIPTIONAL REGULATOR GADX"/>
    <property type="match status" value="1"/>
</dbReference>